<dbReference type="InterPro" id="IPR036390">
    <property type="entry name" value="WH_DNA-bd_sf"/>
</dbReference>
<evidence type="ECO:0000313" key="2">
    <source>
        <dbReference type="EMBL" id="QFY61746.1"/>
    </source>
</evidence>
<dbReference type="PANTHER" id="PTHR33164:SF57">
    <property type="entry name" value="MARR-FAMILY TRANSCRIPTIONAL REGULATOR"/>
    <property type="match status" value="1"/>
</dbReference>
<dbReference type="RefSeq" id="WP_153271835.1">
    <property type="nucleotide sequence ID" value="NZ_CP043498.1"/>
</dbReference>
<dbReference type="Gene3D" id="1.10.10.10">
    <property type="entry name" value="Winged helix-like DNA-binding domain superfamily/Winged helix DNA-binding domain"/>
    <property type="match status" value="1"/>
</dbReference>
<proteinExistence type="predicted"/>
<accession>A0A5Q0C723</accession>
<dbReference type="OrthoDB" id="7774677at2"/>
<reference evidence="2 3" key="1">
    <citation type="submission" date="2019-08" db="EMBL/GenBank/DDBJ databases">
        <title>Prosopis cineraria nodule microbiome.</title>
        <authorList>
            <person name="Ali R."/>
            <person name="Chaluvadi S.R."/>
            <person name="Wang X."/>
        </authorList>
    </citation>
    <scope>NUCLEOTIDE SEQUENCE [LARGE SCALE GENOMIC DNA]</scope>
    <source>
        <strain evidence="2 3">BG7</strain>
    </source>
</reference>
<organism evidence="2 3">
    <name type="scientific">Rhizobium grahamii</name>
    <dbReference type="NCBI Taxonomy" id="1120045"/>
    <lineage>
        <taxon>Bacteria</taxon>
        <taxon>Pseudomonadati</taxon>
        <taxon>Pseudomonadota</taxon>
        <taxon>Alphaproteobacteria</taxon>
        <taxon>Hyphomicrobiales</taxon>
        <taxon>Rhizobiaceae</taxon>
        <taxon>Rhizobium/Agrobacterium group</taxon>
        <taxon>Rhizobium</taxon>
    </lineage>
</organism>
<dbReference type="AlphaFoldDB" id="A0A5Q0C723"/>
<dbReference type="InterPro" id="IPR039422">
    <property type="entry name" value="MarR/SlyA-like"/>
</dbReference>
<dbReference type="EMBL" id="CP043498">
    <property type="protein sequence ID" value="QFY61746.1"/>
    <property type="molecule type" value="Genomic_DNA"/>
</dbReference>
<evidence type="ECO:0000259" key="1">
    <source>
        <dbReference type="PROSITE" id="PS50995"/>
    </source>
</evidence>
<gene>
    <name evidence="2" type="ORF">FZ934_15855</name>
</gene>
<protein>
    <submittedName>
        <fullName evidence="2">Winged helix-turn-helix transcriptional regulator</fullName>
    </submittedName>
</protein>
<feature type="domain" description="HTH marR-type" evidence="1">
    <location>
        <begin position="21"/>
        <end position="160"/>
    </location>
</feature>
<dbReference type="Proteomes" id="UP000326881">
    <property type="component" value="Chromosome"/>
</dbReference>
<dbReference type="GO" id="GO:0003700">
    <property type="term" value="F:DNA-binding transcription factor activity"/>
    <property type="evidence" value="ECO:0007669"/>
    <property type="project" value="InterPro"/>
</dbReference>
<dbReference type="PANTHER" id="PTHR33164">
    <property type="entry name" value="TRANSCRIPTIONAL REGULATOR, MARR FAMILY"/>
    <property type="match status" value="1"/>
</dbReference>
<dbReference type="KEGG" id="rgr:FZ934_15855"/>
<dbReference type="InterPro" id="IPR000835">
    <property type="entry name" value="HTH_MarR-typ"/>
</dbReference>
<dbReference type="PROSITE" id="PS50995">
    <property type="entry name" value="HTH_MARR_2"/>
    <property type="match status" value="1"/>
</dbReference>
<keyword evidence="3" id="KW-1185">Reference proteome</keyword>
<evidence type="ECO:0000313" key="3">
    <source>
        <dbReference type="Proteomes" id="UP000326881"/>
    </source>
</evidence>
<dbReference type="InterPro" id="IPR036388">
    <property type="entry name" value="WH-like_DNA-bd_sf"/>
</dbReference>
<name>A0A5Q0C723_9HYPH</name>
<dbReference type="Pfam" id="PF12802">
    <property type="entry name" value="MarR_2"/>
    <property type="match status" value="1"/>
</dbReference>
<dbReference type="GO" id="GO:0006950">
    <property type="term" value="P:response to stress"/>
    <property type="evidence" value="ECO:0007669"/>
    <property type="project" value="TreeGrafter"/>
</dbReference>
<dbReference type="SMART" id="SM00347">
    <property type="entry name" value="HTH_MARR"/>
    <property type="match status" value="1"/>
</dbReference>
<dbReference type="SUPFAM" id="SSF46785">
    <property type="entry name" value="Winged helix' DNA-binding domain"/>
    <property type="match status" value="1"/>
</dbReference>
<sequence length="177" mass="19693">MNKTAKEIADIESAADSEGSVTHIGQTMTRMRLMTGRRLIGRLAIQSVAPGLELSHLDVLDAVRRAQDSGEVTVGTIAEMMRIDPSRASRVVSDMVGRNILRRKASQADARRIVVVMTPLGQKLMAEIKAQKMTLVSDIVADWPQEEIDVFAKLFDKFISGFEELFEARMREMTEDA</sequence>